<dbReference type="AlphaFoldDB" id="A0A4P9XG64"/>
<evidence type="ECO:0000313" key="3">
    <source>
        <dbReference type="Proteomes" id="UP000271241"/>
    </source>
</evidence>
<proteinExistence type="predicted"/>
<sequence length="121" mass="13561">MTISVRESIRHPTGMATLYCLAHDSLLEMLPAPFKSVVRRHSHALFTFALVLPLQLLILASIFPGSNESGFHLRHLNVALVLVGGAVLRSFVGFLIRGRIVPMDALYDYLDVDVKRQKKHK</sequence>
<accession>A0A4P9XG64</accession>
<organism evidence="2 3">
    <name type="scientific">Thamnocephalis sphaerospora</name>
    <dbReference type="NCBI Taxonomy" id="78915"/>
    <lineage>
        <taxon>Eukaryota</taxon>
        <taxon>Fungi</taxon>
        <taxon>Fungi incertae sedis</taxon>
        <taxon>Zoopagomycota</taxon>
        <taxon>Zoopagomycotina</taxon>
        <taxon>Zoopagomycetes</taxon>
        <taxon>Zoopagales</taxon>
        <taxon>Sigmoideomycetaceae</taxon>
        <taxon>Thamnocephalis</taxon>
    </lineage>
</organism>
<keyword evidence="1" id="KW-1133">Transmembrane helix</keyword>
<evidence type="ECO:0008006" key="4">
    <source>
        <dbReference type="Google" id="ProtNLM"/>
    </source>
</evidence>
<gene>
    <name evidence="2" type="ORF">THASP1DRAFT_26839</name>
</gene>
<name>A0A4P9XG64_9FUNG</name>
<evidence type="ECO:0000256" key="1">
    <source>
        <dbReference type="SAM" id="Phobius"/>
    </source>
</evidence>
<reference evidence="3" key="1">
    <citation type="journal article" date="2018" name="Nat. Microbiol.">
        <title>Leveraging single-cell genomics to expand the fungal tree of life.</title>
        <authorList>
            <person name="Ahrendt S.R."/>
            <person name="Quandt C.A."/>
            <person name="Ciobanu D."/>
            <person name="Clum A."/>
            <person name="Salamov A."/>
            <person name="Andreopoulos B."/>
            <person name="Cheng J.F."/>
            <person name="Woyke T."/>
            <person name="Pelin A."/>
            <person name="Henrissat B."/>
            <person name="Reynolds N.K."/>
            <person name="Benny G.L."/>
            <person name="Smith M.E."/>
            <person name="James T.Y."/>
            <person name="Grigoriev I.V."/>
        </authorList>
    </citation>
    <scope>NUCLEOTIDE SEQUENCE [LARGE SCALE GENOMIC DNA]</scope>
    <source>
        <strain evidence="3">RSA 1356</strain>
    </source>
</reference>
<feature type="transmembrane region" description="Helical" evidence="1">
    <location>
        <begin position="44"/>
        <end position="63"/>
    </location>
</feature>
<keyword evidence="1" id="KW-0472">Membrane</keyword>
<dbReference type="Proteomes" id="UP000271241">
    <property type="component" value="Unassembled WGS sequence"/>
</dbReference>
<keyword evidence="1" id="KW-0812">Transmembrane</keyword>
<dbReference type="OrthoDB" id="10359287at2759"/>
<protein>
    <recommendedName>
        <fullName evidence="4">Transmembrane protein</fullName>
    </recommendedName>
</protein>
<keyword evidence="3" id="KW-1185">Reference proteome</keyword>
<dbReference type="EMBL" id="KZ993627">
    <property type="protein sequence ID" value="RKP04558.1"/>
    <property type="molecule type" value="Genomic_DNA"/>
</dbReference>
<evidence type="ECO:0000313" key="2">
    <source>
        <dbReference type="EMBL" id="RKP04558.1"/>
    </source>
</evidence>
<feature type="transmembrane region" description="Helical" evidence="1">
    <location>
        <begin position="75"/>
        <end position="96"/>
    </location>
</feature>